<organism evidence="1 2">
    <name type="scientific">Zea mays</name>
    <name type="common">Maize</name>
    <dbReference type="NCBI Taxonomy" id="4577"/>
    <lineage>
        <taxon>Eukaryota</taxon>
        <taxon>Viridiplantae</taxon>
        <taxon>Streptophyta</taxon>
        <taxon>Embryophyta</taxon>
        <taxon>Tracheophyta</taxon>
        <taxon>Spermatophyta</taxon>
        <taxon>Magnoliopsida</taxon>
        <taxon>Liliopsida</taxon>
        <taxon>Poales</taxon>
        <taxon>Poaceae</taxon>
        <taxon>PACMAD clade</taxon>
        <taxon>Panicoideae</taxon>
        <taxon>Andropogonodae</taxon>
        <taxon>Andropogoneae</taxon>
        <taxon>Tripsacinae</taxon>
        <taxon>Zea</taxon>
    </lineage>
</organism>
<sequence>MCNVNCGQRGGPRERQKVANNFVFSMVLKAVSRGKTLDHRLDA</sequence>
<reference evidence="1 2" key="1">
    <citation type="journal article" date="2018" name="Nat. Genet.">
        <title>Extensive intraspecific gene order and gene structural variations between Mo17 and other maize genomes.</title>
        <authorList>
            <person name="Sun S."/>
            <person name="Zhou Y."/>
            <person name="Chen J."/>
            <person name="Shi J."/>
            <person name="Zhao H."/>
            <person name="Zhao H."/>
            <person name="Song W."/>
            <person name="Zhang M."/>
            <person name="Cui Y."/>
            <person name="Dong X."/>
            <person name="Liu H."/>
            <person name="Ma X."/>
            <person name="Jiao Y."/>
            <person name="Wang B."/>
            <person name="Wei X."/>
            <person name="Stein J.C."/>
            <person name="Glaubitz J.C."/>
            <person name="Lu F."/>
            <person name="Yu G."/>
            <person name="Liang C."/>
            <person name="Fengler K."/>
            <person name="Li B."/>
            <person name="Rafalski A."/>
            <person name="Schnable P.S."/>
            <person name="Ware D.H."/>
            <person name="Buckler E.S."/>
            <person name="Lai J."/>
        </authorList>
    </citation>
    <scope>NUCLEOTIDE SEQUENCE [LARGE SCALE GENOMIC DNA]</scope>
    <source>
        <strain evidence="2">cv. Missouri 17</strain>
        <tissue evidence="1">Seedling</tissue>
    </source>
</reference>
<dbReference type="EMBL" id="NCVQ01000003">
    <property type="protein sequence ID" value="PWZ40471.1"/>
    <property type="molecule type" value="Genomic_DNA"/>
</dbReference>
<name>A0A3L6G112_MAIZE</name>
<gene>
    <name evidence="1" type="ORF">Zm00014a_010855</name>
</gene>
<comment type="caution">
    <text evidence="1">The sequence shown here is derived from an EMBL/GenBank/DDBJ whole genome shotgun (WGS) entry which is preliminary data.</text>
</comment>
<evidence type="ECO:0000313" key="2">
    <source>
        <dbReference type="Proteomes" id="UP000251960"/>
    </source>
</evidence>
<dbReference type="AlphaFoldDB" id="A0A3L6G112"/>
<proteinExistence type="predicted"/>
<accession>A0A3L6G112</accession>
<protein>
    <submittedName>
        <fullName evidence="1">Uncharacterized protein</fullName>
    </submittedName>
</protein>
<dbReference type="Proteomes" id="UP000251960">
    <property type="component" value="Chromosome 2"/>
</dbReference>
<evidence type="ECO:0000313" key="1">
    <source>
        <dbReference type="EMBL" id="PWZ40471.1"/>
    </source>
</evidence>